<evidence type="ECO:0000256" key="2">
    <source>
        <dbReference type="RuleBase" id="RU003749"/>
    </source>
</evidence>
<reference evidence="4 5" key="2">
    <citation type="submission" date="2020-03" db="EMBL/GenBank/DDBJ databases">
        <authorList>
            <person name="Ichikawa N."/>
            <person name="Kimura A."/>
            <person name="Kitahashi Y."/>
            <person name="Uohara A."/>
        </authorList>
    </citation>
    <scope>NUCLEOTIDE SEQUENCE [LARGE SCALE GENOMIC DNA]</scope>
    <source>
        <strain evidence="4 5">NBRC 105367</strain>
    </source>
</reference>
<feature type="domain" description="STAS" evidence="3">
    <location>
        <begin position="4"/>
        <end position="111"/>
    </location>
</feature>
<accession>A0A6F8YQI9</accession>
<dbReference type="SUPFAM" id="SSF52091">
    <property type="entry name" value="SpoIIaa-like"/>
    <property type="match status" value="1"/>
</dbReference>
<dbReference type="PROSITE" id="PS50801">
    <property type="entry name" value="STAS"/>
    <property type="match status" value="1"/>
</dbReference>
<dbReference type="RefSeq" id="WP_173159577.1">
    <property type="nucleotide sequence ID" value="NZ_AP022871.1"/>
</dbReference>
<comment type="similarity">
    <text evidence="1 2">Belongs to the anti-sigma-factor antagonist family.</text>
</comment>
<evidence type="ECO:0000256" key="1">
    <source>
        <dbReference type="ARBA" id="ARBA00009013"/>
    </source>
</evidence>
<dbReference type="KEGG" id="psuu:Psuf_055660"/>
<gene>
    <name evidence="4" type="ORF">Psuf_055660</name>
</gene>
<sequence length="111" mass="11676">MTRLTTTVRIGQRYVRLSLAGEIDLSSVDVLLRGQGEALAGAATRRLHGVVVDLDRVTFLDSTGIGVLVGGFREASAAGLTYRLENPHGAVARVLDVSGVLPTLAPPRRAA</sequence>
<keyword evidence="5" id="KW-1185">Reference proteome</keyword>
<organism evidence="4 5">
    <name type="scientific">Phytohabitans suffuscus</name>
    <dbReference type="NCBI Taxonomy" id="624315"/>
    <lineage>
        <taxon>Bacteria</taxon>
        <taxon>Bacillati</taxon>
        <taxon>Actinomycetota</taxon>
        <taxon>Actinomycetes</taxon>
        <taxon>Micromonosporales</taxon>
        <taxon>Micromonosporaceae</taxon>
    </lineage>
</organism>
<evidence type="ECO:0000313" key="5">
    <source>
        <dbReference type="Proteomes" id="UP000503011"/>
    </source>
</evidence>
<dbReference type="GO" id="GO:0043856">
    <property type="term" value="F:anti-sigma factor antagonist activity"/>
    <property type="evidence" value="ECO:0007669"/>
    <property type="project" value="InterPro"/>
</dbReference>
<reference evidence="4 5" key="1">
    <citation type="submission" date="2020-03" db="EMBL/GenBank/DDBJ databases">
        <title>Whole genome shotgun sequence of Phytohabitans suffuscus NBRC 105367.</title>
        <authorList>
            <person name="Komaki H."/>
            <person name="Tamura T."/>
        </authorList>
    </citation>
    <scope>NUCLEOTIDE SEQUENCE [LARGE SCALE GENOMIC DNA]</scope>
    <source>
        <strain evidence="4 5">NBRC 105367</strain>
    </source>
</reference>
<dbReference type="InterPro" id="IPR002645">
    <property type="entry name" value="STAS_dom"/>
</dbReference>
<dbReference type="EMBL" id="AP022871">
    <property type="protein sequence ID" value="BCB88253.1"/>
    <property type="molecule type" value="Genomic_DNA"/>
</dbReference>
<dbReference type="Proteomes" id="UP000503011">
    <property type="component" value="Chromosome"/>
</dbReference>
<dbReference type="CDD" id="cd07043">
    <property type="entry name" value="STAS_anti-anti-sigma_factors"/>
    <property type="match status" value="1"/>
</dbReference>
<evidence type="ECO:0000259" key="3">
    <source>
        <dbReference type="PROSITE" id="PS50801"/>
    </source>
</evidence>
<dbReference type="Gene3D" id="3.30.750.24">
    <property type="entry name" value="STAS domain"/>
    <property type="match status" value="1"/>
</dbReference>
<dbReference type="Pfam" id="PF01740">
    <property type="entry name" value="STAS"/>
    <property type="match status" value="1"/>
</dbReference>
<dbReference type="NCBIfam" id="TIGR00377">
    <property type="entry name" value="ant_ant_sig"/>
    <property type="match status" value="1"/>
</dbReference>
<protein>
    <recommendedName>
        <fullName evidence="2">Anti-sigma factor antagonist</fullName>
    </recommendedName>
</protein>
<evidence type="ECO:0000313" key="4">
    <source>
        <dbReference type="EMBL" id="BCB88253.1"/>
    </source>
</evidence>
<proteinExistence type="inferred from homology"/>
<dbReference type="InterPro" id="IPR003658">
    <property type="entry name" value="Anti-sigma_ant"/>
</dbReference>
<name>A0A6F8YQI9_9ACTN</name>
<dbReference type="AlphaFoldDB" id="A0A6F8YQI9"/>
<dbReference type="InterPro" id="IPR036513">
    <property type="entry name" value="STAS_dom_sf"/>
</dbReference>